<keyword evidence="6" id="KW-1185">Reference proteome</keyword>
<dbReference type="PROSITE" id="PS00211">
    <property type="entry name" value="ABC_TRANSPORTER_1"/>
    <property type="match status" value="2"/>
</dbReference>
<dbReference type="Gene3D" id="3.40.50.300">
    <property type="entry name" value="P-loop containing nucleotide triphosphate hydrolases"/>
    <property type="match status" value="2"/>
</dbReference>
<evidence type="ECO:0000256" key="3">
    <source>
        <dbReference type="ARBA" id="ARBA00022840"/>
    </source>
</evidence>
<dbReference type="Proteomes" id="UP001321492">
    <property type="component" value="Unassembled WGS sequence"/>
</dbReference>
<proteinExistence type="inferred from homology"/>
<accession>A0ABT7ACS7</accession>
<dbReference type="GO" id="GO:0005524">
    <property type="term" value="F:ATP binding"/>
    <property type="evidence" value="ECO:0007669"/>
    <property type="project" value="UniProtKB-KW"/>
</dbReference>
<dbReference type="SUPFAM" id="SSF52540">
    <property type="entry name" value="P-loop containing nucleoside triphosphate hydrolases"/>
    <property type="match status" value="2"/>
</dbReference>
<keyword evidence="3 5" id="KW-0067">ATP-binding</keyword>
<comment type="caution">
    <text evidence="5">The sequence shown here is derived from an EMBL/GenBank/DDBJ whole genome shotgun (WGS) entry which is preliminary data.</text>
</comment>
<evidence type="ECO:0000313" key="6">
    <source>
        <dbReference type="Proteomes" id="UP001321492"/>
    </source>
</evidence>
<feature type="domain" description="ABC transporter" evidence="4">
    <location>
        <begin position="17"/>
        <end position="248"/>
    </location>
</feature>
<dbReference type="InterPro" id="IPR027417">
    <property type="entry name" value="P-loop_NTPase"/>
</dbReference>
<evidence type="ECO:0000259" key="4">
    <source>
        <dbReference type="PROSITE" id="PS50893"/>
    </source>
</evidence>
<gene>
    <name evidence="5" type="ORF">QNA08_01215</name>
</gene>
<dbReference type="PANTHER" id="PTHR43790:SF4">
    <property type="entry name" value="GUANOSINE IMPORT ATP-BINDING PROTEIN NUPO"/>
    <property type="match status" value="1"/>
</dbReference>
<dbReference type="EMBL" id="JASJEV010000001">
    <property type="protein sequence ID" value="MDJ1156865.1"/>
    <property type="molecule type" value="Genomic_DNA"/>
</dbReference>
<sequence>MVPREGDRAAAAPPPLVSLRGITKRFGTLTANDHVDLDIHPGEIHALLGENGAGKSTLVKILYGLLEPSDGAILWQGEPVALQGPQQARALGIGMVFQHFSLFENLTVAENVAVAMPGDLPIAAITERIAAVGEEYGLVLDPGRFVWTLSAGERQRIEIVRCLLQNPRLLVLDEPTSVLTPQEAERLFVTLEKLAADGCAILYISHRLEEVRRLCRTATILRAGKVVATIDPRSVRAREIAALMVGVEIGEVKAVPGHAMGPERLVVKGLSLPPEEPHGQSLREVALGVRGGEVLGIAGVAGNGQGELFAALSGERLAAAADAVRIDGTAVGLLDVTSRRRLGAAFVPEERLGHGAVPDHRLGENALLSRHGTGGLVARGFILADAARKLAFRIVDTFDVRKEGPDPRARTLSGGNLQKFVVGREILREPAVLVVNQPTWGVDAGAATVIRQALVDLAARGSAVIVISQDLDELFEVADRIAVIHAGQVSEPRPTRELTREAVGLLMTGALDESALKAAEEAGVVHAS</sequence>
<dbReference type="InterPro" id="IPR017871">
    <property type="entry name" value="ABC_transporter-like_CS"/>
</dbReference>
<dbReference type="PROSITE" id="PS50893">
    <property type="entry name" value="ABC_TRANSPORTER_2"/>
    <property type="match status" value="2"/>
</dbReference>
<evidence type="ECO:0000313" key="5">
    <source>
        <dbReference type="EMBL" id="MDJ1156865.1"/>
    </source>
</evidence>
<protein>
    <submittedName>
        <fullName evidence="5">ABC transporter ATP-binding protein</fullName>
    </submittedName>
</protein>
<evidence type="ECO:0000256" key="1">
    <source>
        <dbReference type="ARBA" id="ARBA00005417"/>
    </source>
</evidence>
<dbReference type="PANTHER" id="PTHR43790">
    <property type="entry name" value="CARBOHYDRATE TRANSPORT ATP-BINDING PROTEIN MG119-RELATED"/>
    <property type="match status" value="1"/>
</dbReference>
<dbReference type="InterPro" id="IPR050107">
    <property type="entry name" value="ABC_carbohydrate_import_ATPase"/>
</dbReference>
<dbReference type="RefSeq" id="WP_283739293.1">
    <property type="nucleotide sequence ID" value="NZ_JASJEV010000001.1"/>
</dbReference>
<dbReference type="CDD" id="cd03215">
    <property type="entry name" value="ABC_Carb_Monos_II"/>
    <property type="match status" value="1"/>
</dbReference>
<dbReference type="SMART" id="SM00382">
    <property type="entry name" value="AAA"/>
    <property type="match status" value="1"/>
</dbReference>
<dbReference type="CDD" id="cd03216">
    <property type="entry name" value="ABC_Carb_Monos_I"/>
    <property type="match status" value="1"/>
</dbReference>
<feature type="domain" description="ABC transporter" evidence="4">
    <location>
        <begin position="267"/>
        <end position="511"/>
    </location>
</feature>
<organism evidence="5 6">
    <name type="scientific">Chelatococcus albus</name>
    <dbReference type="NCBI Taxonomy" id="3047466"/>
    <lineage>
        <taxon>Bacteria</taxon>
        <taxon>Pseudomonadati</taxon>
        <taxon>Pseudomonadota</taxon>
        <taxon>Alphaproteobacteria</taxon>
        <taxon>Hyphomicrobiales</taxon>
        <taxon>Chelatococcaceae</taxon>
        <taxon>Chelatococcus</taxon>
    </lineage>
</organism>
<evidence type="ECO:0000256" key="2">
    <source>
        <dbReference type="ARBA" id="ARBA00022741"/>
    </source>
</evidence>
<keyword evidence="2" id="KW-0547">Nucleotide-binding</keyword>
<reference evidence="5 6" key="1">
    <citation type="submission" date="2023-05" db="EMBL/GenBank/DDBJ databases">
        <title>Chelatococcus sp. nov., a moderately thermophilic bacterium isolated from hot spring microbial mat.</title>
        <authorList>
            <person name="Hu C.-J."/>
            <person name="Li W.-J."/>
        </authorList>
    </citation>
    <scope>NUCLEOTIDE SEQUENCE [LARGE SCALE GENOMIC DNA]</scope>
    <source>
        <strain evidence="5 6">SYSU G07232</strain>
    </source>
</reference>
<dbReference type="InterPro" id="IPR003439">
    <property type="entry name" value="ABC_transporter-like_ATP-bd"/>
</dbReference>
<comment type="similarity">
    <text evidence="1">Belongs to the ABC transporter superfamily.</text>
</comment>
<dbReference type="InterPro" id="IPR003593">
    <property type="entry name" value="AAA+_ATPase"/>
</dbReference>
<name>A0ABT7ACS7_9HYPH</name>
<dbReference type="Pfam" id="PF00005">
    <property type="entry name" value="ABC_tran"/>
    <property type="match status" value="2"/>
</dbReference>